<name>A0A0B6ZTE2_9EUPU</name>
<feature type="non-terminal residue" evidence="1">
    <location>
        <position position="1"/>
    </location>
</feature>
<dbReference type="EMBL" id="HACG01024241">
    <property type="protein sequence ID" value="CEK71106.1"/>
    <property type="molecule type" value="Transcribed_RNA"/>
</dbReference>
<dbReference type="AlphaFoldDB" id="A0A0B6ZTE2"/>
<proteinExistence type="predicted"/>
<protein>
    <submittedName>
        <fullName evidence="1">Uncharacterized protein</fullName>
    </submittedName>
</protein>
<accession>A0A0B6ZTE2</accession>
<reference evidence="1" key="1">
    <citation type="submission" date="2014-12" db="EMBL/GenBank/DDBJ databases">
        <title>Insight into the proteome of Arion vulgaris.</title>
        <authorList>
            <person name="Aradska J."/>
            <person name="Bulat T."/>
            <person name="Smidak R."/>
            <person name="Sarate P."/>
            <person name="Gangsoo J."/>
            <person name="Sialana F."/>
            <person name="Bilban M."/>
            <person name="Lubec G."/>
        </authorList>
    </citation>
    <scope>NUCLEOTIDE SEQUENCE</scope>
    <source>
        <tissue evidence="1">Skin</tissue>
    </source>
</reference>
<organism evidence="1">
    <name type="scientific">Arion vulgaris</name>
    <dbReference type="NCBI Taxonomy" id="1028688"/>
    <lineage>
        <taxon>Eukaryota</taxon>
        <taxon>Metazoa</taxon>
        <taxon>Spiralia</taxon>
        <taxon>Lophotrochozoa</taxon>
        <taxon>Mollusca</taxon>
        <taxon>Gastropoda</taxon>
        <taxon>Heterobranchia</taxon>
        <taxon>Euthyneura</taxon>
        <taxon>Panpulmonata</taxon>
        <taxon>Eupulmonata</taxon>
        <taxon>Stylommatophora</taxon>
        <taxon>Helicina</taxon>
        <taxon>Arionoidea</taxon>
        <taxon>Arionidae</taxon>
        <taxon>Arion</taxon>
    </lineage>
</organism>
<sequence>WAPVTTRRLKLTIPTQQFTIVCLSATYDKGSKTLVIASSTCDSPSIAGSPMLQLKHEQGR</sequence>
<gene>
    <name evidence="1" type="primary">ORF76938</name>
</gene>
<evidence type="ECO:0000313" key="1">
    <source>
        <dbReference type="EMBL" id="CEK71106.1"/>
    </source>
</evidence>